<name>D2VBX1_NAEGR</name>
<protein>
    <submittedName>
        <fullName evidence="3">Predicted protein</fullName>
    </submittedName>
</protein>
<dbReference type="KEGG" id="ngr:NAEGRDRAFT_66365"/>
<dbReference type="eggNOG" id="ENOG502S7JA">
    <property type="taxonomic scope" value="Eukaryota"/>
</dbReference>
<dbReference type="VEuPathDB" id="AmoebaDB:NAEGRDRAFT_52707"/>
<feature type="domain" description="Flavodoxin-like fold" evidence="2">
    <location>
        <begin position="1"/>
        <end position="172"/>
    </location>
</feature>
<dbReference type="EMBL" id="GG738862">
    <property type="protein sequence ID" value="EFC45651.1"/>
    <property type="molecule type" value="Genomic_DNA"/>
</dbReference>
<reference evidence="3 4" key="1">
    <citation type="journal article" date="2010" name="Cell">
        <title>The genome of Naegleria gruberi illuminates early eukaryotic versatility.</title>
        <authorList>
            <person name="Fritz-Laylin L.K."/>
            <person name="Prochnik S.E."/>
            <person name="Ginger M.L."/>
            <person name="Dacks J.B."/>
            <person name="Carpenter M.L."/>
            <person name="Field M.C."/>
            <person name="Kuo A."/>
            <person name="Paredez A."/>
            <person name="Chapman J."/>
            <person name="Pham J."/>
            <person name="Shu S."/>
            <person name="Neupane R."/>
            <person name="Cipriano M."/>
            <person name="Mancuso J."/>
            <person name="Tu H."/>
            <person name="Salamov A."/>
            <person name="Lindquist E."/>
            <person name="Shapiro H."/>
            <person name="Lucas S."/>
            <person name="Grigoriev I.V."/>
            <person name="Cande W.Z."/>
            <person name="Fulton C."/>
            <person name="Rokhsar D.S."/>
            <person name="Dawson S.C."/>
        </authorList>
    </citation>
    <scope>NUCLEOTIDE SEQUENCE [LARGE SCALE GENOMIC DNA]</scope>
    <source>
        <strain evidence="3 4">NEG-M</strain>
    </source>
</reference>
<dbReference type="InterPro" id="IPR046980">
    <property type="entry name" value="KefG/KefF"/>
</dbReference>
<dbReference type="InterPro" id="IPR029039">
    <property type="entry name" value="Flavoprotein-like_sf"/>
</dbReference>
<sequence length="181" mass="21403">MSTLVLFFHERFESSQANRSMIKALSTLDNIEIINMHQLFTENGNKFDSNSDIQRLLNADRIIFQFPIQWYSMPAFMKQWIDETFTRMYYIRYGEEGLKLEGKQLLISVTAGNFEEAYTPQGQNLIPLNDLLNPLKALAHRCKLEWNEPFITYRANKKSVEELEESAEQYRQFVAKWIEKC</sequence>
<keyword evidence="4" id="KW-1185">Reference proteome</keyword>
<evidence type="ECO:0000313" key="4">
    <source>
        <dbReference type="Proteomes" id="UP000006671"/>
    </source>
</evidence>
<dbReference type="AlphaFoldDB" id="D2VBX1"/>
<dbReference type="Gene3D" id="3.40.50.360">
    <property type="match status" value="1"/>
</dbReference>
<dbReference type="GO" id="GO:0003955">
    <property type="term" value="F:NAD(P)H dehydrogenase (quinone) activity"/>
    <property type="evidence" value="ECO:0007669"/>
    <property type="project" value="TreeGrafter"/>
</dbReference>
<dbReference type="GO" id="GO:0009055">
    <property type="term" value="F:electron transfer activity"/>
    <property type="evidence" value="ECO:0007669"/>
    <property type="project" value="TreeGrafter"/>
</dbReference>
<evidence type="ECO:0000256" key="1">
    <source>
        <dbReference type="ARBA" id="ARBA00023002"/>
    </source>
</evidence>
<dbReference type="PANTHER" id="PTHR47307:SF1">
    <property type="entry name" value="GLUTATHIONE-REGULATED POTASSIUM-EFFLUX SYSTEM ANCILLARY PROTEIN KEFG"/>
    <property type="match status" value="1"/>
</dbReference>
<dbReference type="SUPFAM" id="SSF52218">
    <property type="entry name" value="Flavoproteins"/>
    <property type="match status" value="1"/>
</dbReference>
<dbReference type="OrthoDB" id="26889at2759"/>
<keyword evidence="1" id="KW-0560">Oxidoreductase</keyword>
<gene>
    <name evidence="3" type="ORF">NAEGRDRAFT_66365</name>
</gene>
<dbReference type="InterPro" id="IPR003680">
    <property type="entry name" value="Flavodoxin_fold"/>
</dbReference>
<dbReference type="RefSeq" id="XP_002678395.1">
    <property type="nucleotide sequence ID" value="XM_002678349.1"/>
</dbReference>
<dbReference type="PANTHER" id="PTHR47307">
    <property type="entry name" value="GLUTATHIONE-REGULATED POTASSIUM-EFFLUX SYSTEM ANCILLARY PROTEIN KEFG"/>
    <property type="match status" value="1"/>
</dbReference>
<dbReference type="Pfam" id="PF02525">
    <property type="entry name" value="Flavodoxin_2"/>
    <property type="match status" value="1"/>
</dbReference>
<dbReference type="GeneID" id="8857169"/>
<proteinExistence type="predicted"/>
<dbReference type="Proteomes" id="UP000006671">
    <property type="component" value="Unassembled WGS sequence"/>
</dbReference>
<dbReference type="InParanoid" id="D2VBX1"/>
<evidence type="ECO:0000313" key="3">
    <source>
        <dbReference type="EMBL" id="EFC45651.1"/>
    </source>
</evidence>
<accession>D2VBX1</accession>
<evidence type="ECO:0000259" key="2">
    <source>
        <dbReference type="Pfam" id="PF02525"/>
    </source>
</evidence>
<organism evidence="4">
    <name type="scientific">Naegleria gruberi</name>
    <name type="common">Amoeba</name>
    <dbReference type="NCBI Taxonomy" id="5762"/>
    <lineage>
        <taxon>Eukaryota</taxon>
        <taxon>Discoba</taxon>
        <taxon>Heterolobosea</taxon>
        <taxon>Tetramitia</taxon>
        <taxon>Eutetramitia</taxon>
        <taxon>Vahlkampfiidae</taxon>
        <taxon>Naegleria</taxon>
    </lineage>
</organism>
<dbReference type="GO" id="GO:0010181">
    <property type="term" value="F:FMN binding"/>
    <property type="evidence" value="ECO:0007669"/>
    <property type="project" value="TreeGrafter"/>
</dbReference>